<feature type="region of interest" description="Disordered" evidence="1">
    <location>
        <begin position="1"/>
        <end position="80"/>
    </location>
</feature>
<feature type="compositionally biased region" description="Basic and acidic residues" evidence="1">
    <location>
        <begin position="14"/>
        <end position="67"/>
    </location>
</feature>
<dbReference type="Proteomes" id="UP000177515">
    <property type="component" value="Chromosome 1"/>
</dbReference>
<evidence type="ECO:0000313" key="2">
    <source>
        <dbReference type="EMBL" id="AOZ05322.1"/>
    </source>
</evidence>
<name>A0ABM6F1W4_9BURK</name>
<feature type="compositionally biased region" description="Basic residues" evidence="1">
    <location>
        <begin position="68"/>
        <end position="80"/>
    </location>
</feature>
<proteinExistence type="predicted"/>
<evidence type="ECO:0000256" key="1">
    <source>
        <dbReference type="SAM" id="MobiDB-lite"/>
    </source>
</evidence>
<gene>
    <name evidence="2" type="ORF">BKK80_05490</name>
</gene>
<protein>
    <submittedName>
        <fullName evidence="2">Uncharacterized protein</fullName>
    </submittedName>
</protein>
<keyword evidence="3" id="KW-1185">Reference proteome</keyword>
<organism evidence="2 3">
    <name type="scientific">Cupriavidus malaysiensis</name>
    <dbReference type="NCBI Taxonomy" id="367825"/>
    <lineage>
        <taxon>Bacteria</taxon>
        <taxon>Pseudomonadati</taxon>
        <taxon>Pseudomonadota</taxon>
        <taxon>Betaproteobacteria</taxon>
        <taxon>Burkholderiales</taxon>
        <taxon>Burkholderiaceae</taxon>
        <taxon>Cupriavidus</taxon>
    </lineage>
</organism>
<evidence type="ECO:0000313" key="3">
    <source>
        <dbReference type="Proteomes" id="UP000177515"/>
    </source>
</evidence>
<reference evidence="2 3" key="1">
    <citation type="submission" date="2016-10" db="EMBL/GenBank/DDBJ databases">
        <title>Complete genome sequences of three Cupriavidus strains isolated from various Malaysian environments.</title>
        <authorList>
            <person name="Abdullah A.A.-A."/>
            <person name="Shafie N.A.H."/>
            <person name="Lau N.S."/>
        </authorList>
    </citation>
    <scope>NUCLEOTIDE SEQUENCE [LARGE SCALE GENOMIC DNA]</scope>
    <source>
        <strain evidence="2 3">USMAA1020</strain>
    </source>
</reference>
<sequence length="80" mass="9297">MSSSGQLNTNGPESTDRDKGRARAEDRRDMDRGDMDRDKADRDKADRDKADRDKADRDTDRDTDRDHHSKKPLAPRQDKR</sequence>
<feature type="compositionally biased region" description="Polar residues" evidence="1">
    <location>
        <begin position="1"/>
        <end position="13"/>
    </location>
</feature>
<dbReference type="EMBL" id="CP017754">
    <property type="protein sequence ID" value="AOZ05322.1"/>
    <property type="molecule type" value="Genomic_DNA"/>
</dbReference>
<accession>A0ABM6F1W4</accession>